<dbReference type="STRING" id="3055.A0A2K3D742"/>
<organism evidence="2 3">
    <name type="scientific">Chlamydomonas reinhardtii</name>
    <name type="common">Chlamydomonas smithii</name>
    <dbReference type="NCBI Taxonomy" id="3055"/>
    <lineage>
        <taxon>Eukaryota</taxon>
        <taxon>Viridiplantae</taxon>
        <taxon>Chlorophyta</taxon>
        <taxon>core chlorophytes</taxon>
        <taxon>Chlorophyceae</taxon>
        <taxon>CS clade</taxon>
        <taxon>Chlamydomonadales</taxon>
        <taxon>Chlamydomonadaceae</taxon>
        <taxon>Chlamydomonas</taxon>
    </lineage>
</organism>
<feature type="compositionally biased region" description="Low complexity" evidence="1">
    <location>
        <begin position="675"/>
        <end position="685"/>
    </location>
</feature>
<dbReference type="InterPro" id="IPR010736">
    <property type="entry name" value="SHIPPO-rpt"/>
</dbReference>
<sequence>MAQDDAELEAGGSMERDAADEPEVEASEANGDAAEASEASPQDPIDEPAAAAGDDTGYAQDGAENTATVAVGDGDGAGADPPQPTARGDEDVYLDDPEGQAEAAALAGPSEDEEEEEEQPPEAKPEGEKGEDEEGGGFSYGAAADAASVAAAGGGEEEDEDEEEQQEEEQNEGEEQEEEERNEGEEQQEEEQNEGEEQEEEEEEEVAAADDEEGGGYGGGAASGDDAEAEADLGNASSSSLPPIASSRSQSHTAAAAPPLPSEHLPAAAPVPAQQAAQQPAPAKPAASKEPYAVDGGGAGGAGGSSSSAAAPRKAAGPARQLPASRSPAAQQAPQPRASQSPARTARPTAAAAAASSPPVRLRPNPSPSRQAGTKAAPAAKAATTTGTTTTTTKPQPQHAKRQAHQPQQQQQPVPRLRDALAAEAPDAESITQHYLRLLQAGALSKSGTSQHQQQQQRPSTAPDGAGDAGGSSAPAAAAGAISAPGTAAAASRGGGKAAQAAVRPASGASAGSSGGASTGVHAAELARLQARSAWADNVAPIPRRTTPSSTTAADGLGATSPRGAGAHGPAHLPPLHLAAPGHHAASAPGSRSGSPRSRSFRALRQDVPSKVFSPRPSTSAAPYTKLYTPGPGAYDPVATRHGDASWLGGGTAASLGSTGFGPGGTGTGSGFGSGRLLSGSPPRSWSFGGAAARPPHVCIQHAADSPGPVYLPNKEGLSTLGSSGTYKFDRQLPGVRFSLTAGVPPNAPLFNPGPGAYDPSLTPLGDPVSPSPTPAPAGGGAPAHAFPRARKGLTASSNPAALPIISKEQAAHEYLGTHSPGPAAYSPDVSPTRPSPPAYSSPGRAARCWVDPEERSPGPVYKPADMDRSGRHTLGDCPQAVIGTGPKGYDPVGALSASPWISLDAARRVNYGIHSPGPGTYSPQLNPRLVAGNVPVPALGAGPPDRFAGRGEPGRLQ</sequence>
<feature type="compositionally biased region" description="Basic and acidic residues" evidence="1">
    <location>
        <begin position="948"/>
        <end position="958"/>
    </location>
</feature>
<dbReference type="OrthoDB" id="550391at2759"/>
<feature type="compositionally biased region" description="Acidic residues" evidence="1">
    <location>
        <begin position="155"/>
        <end position="214"/>
    </location>
</feature>
<feature type="region of interest" description="Disordered" evidence="1">
    <location>
        <begin position="752"/>
        <end position="787"/>
    </location>
</feature>
<dbReference type="KEGG" id="cre:CHLRE_12g555378v5"/>
<feature type="compositionally biased region" description="Low complexity" evidence="1">
    <location>
        <begin position="371"/>
        <end position="398"/>
    </location>
</feature>
<feature type="compositionally biased region" description="Gly residues" evidence="1">
    <location>
        <begin position="659"/>
        <end position="674"/>
    </location>
</feature>
<dbReference type="Proteomes" id="UP000006906">
    <property type="component" value="Chromosome 12"/>
</dbReference>
<protein>
    <submittedName>
        <fullName evidence="2">Uncharacterized protein</fullName>
    </submittedName>
</protein>
<feature type="compositionally biased region" description="Low complexity" evidence="1">
    <location>
        <begin position="405"/>
        <end position="415"/>
    </location>
</feature>
<dbReference type="ExpressionAtlas" id="A0A2K3D742">
    <property type="expression patterns" value="baseline and differential"/>
</dbReference>
<dbReference type="GeneID" id="5728594"/>
<feature type="compositionally biased region" description="Low complexity" evidence="1">
    <location>
        <begin position="543"/>
        <end position="554"/>
    </location>
</feature>
<feature type="compositionally biased region" description="Low complexity" evidence="1">
    <location>
        <begin position="237"/>
        <end position="251"/>
    </location>
</feature>
<feature type="region of interest" description="Disordered" evidence="1">
    <location>
        <begin position="816"/>
        <end position="872"/>
    </location>
</feature>
<feature type="compositionally biased region" description="Acidic residues" evidence="1">
    <location>
        <begin position="110"/>
        <end position="120"/>
    </location>
</feature>
<dbReference type="Pfam" id="PF07004">
    <property type="entry name" value="SHIPPO-rpt"/>
    <property type="match status" value="2"/>
</dbReference>
<name>A0A2K3D742_CHLRE</name>
<evidence type="ECO:0000256" key="1">
    <source>
        <dbReference type="SAM" id="MobiDB-lite"/>
    </source>
</evidence>
<evidence type="ECO:0000313" key="3">
    <source>
        <dbReference type="Proteomes" id="UP000006906"/>
    </source>
</evidence>
<dbReference type="InParanoid" id="A0A2K3D742"/>
<feature type="region of interest" description="Disordered" evidence="1">
    <location>
        <begin position="658"/>
        <end position="689"/>
    </location>
</feature>
<feature type="compositionally biased region" description="Low complexity" evidence="1">
    <location>
        <begin position="266"/>
        <end position="286"/>
    </location>
</feature>
<dbReference type="RefSeq" id="XP_042919272.1">
    <property type="nucleotide sequence ID" value="XM_043069077.1"/>
</dbReference>
<evidence type="ECO:0000313" key="2">
    <source>
        <dbReference type="EMBL" id="PNW76353.1"/>
    </source>
</evidence>
<dbReference type="PaxDb" id="3055-EDO96682"/>
<proteinExistence type="predicted"/>
<accession>A0A2K3D742</accession>
<feature type="compositionally biased region" description="Low complexity" evidence="1">
    <location>
        <begin position="564"/>
        <end position="598"/>
    </location>
</feature>
<dbReference type="GO" id="GO:0005730">
    <property type="term" value="C:nucleolus"/>
    <property type="evidence" value="ECO:0000318"/>
    <property type="project" value="GO_Central"/>
</dbReference>
<feature type="region of interest" description="Disordered" evidence="1">
    <location>
        <begin position="1"/>
        <end position="428"/>
    </location>
</feature>
<reference evidence="2 3" key="1">
    <citation type="journal article" date="2007" name="Science">
        <title>The Chlamydomonas genome reveals the evolution of key animal and plant functions.</title>
        <authorList>
            <person name="Merchant S.S."/>
            <person name="Prochnik S.E."/>
            <person name="Vallon O."/>
            <person name="Harris E.H."/>
            <person name="Karpowicz S.J."/>
            <person name="Witman G.B."/>
            <person name="Terry A."/>
            <person name="Salamov A."/>
            <person name="Fritz-Laylin L.K."/>
            <person name="Marechal-Drouard L."/>
            <person name="Marshall W.F."/>
            <person name="Qu L.H."/>
            <person name="Nelson D.R."/>
            <person name="Sanderfoot A.A."/>
            <person name="Spalding M.H."/>
            <person name="Kapitonov V.V."/>
            <person name="Ren Q."/>
            <person name="Ferris P."/>
            <person name="Lindquist E."/>
            <person name="Shapiro H."/>
            <person name="Lucas S.M."/>
            <person name="Grimwood J."/>
            <person name="Schmutz J."/>
            <person name="Cardol P."/>
            <person name="Cerutti H."/>
            <person name="Chanfreau G."/>
            <person name="Chen C.L."/>
            <person name="Cognat V."/>
            <person name="Croft M.T."/>
            <person name="Dent R."/>
            <person name="Dutcher S."/>
            <person name="Fernandez E."/>
            <person name="Fukuzawa H."/>
            <person name="Gonzalez-Ballester D."/>
            <person name="Gonzalez-Halphen D."/>
            <person name="Hallmann A."/>
            <person name="Hanikenne M."/>
            <person name="Hippler M."/>
            <person name="Inwood W."/>
            <person name="Jabbari K."/>
            <person name="Kalanon M."/>
            <person name="Kuras R."/>
            <person name="Lefebvre P.A."/>
            <person name="Lemaire S.D."/>
            <person name="Lobanov A.V."/>
            <person name="Lohr M."/>
            <person name="Manuell A."/>
            <person name="Meier I."/>
            <person name="Mets L."/>
            <person name="Mittag M."/>
            <person name="Mittelmeier T."/>
            <person name="Moroney J.V."/>
            <person name="Moseley J."/>
            <person name="Napoli C."/>
            <person name="Nedelcu A.M."/>
            <person name="Niyogi K."/>
            <person name="Novoselov S.V."/>
            <person name="Paulsen I.T."/>
            <person name="Pazour G."/>
            <person name="Purton S."/>
            <person name="Ral J.P."/>
            <person name="Riano-Pachon D.M."/>
            <person name="Riekhof W."/>
            <person name="Rymarquis L."/>
            <person name="Schroda M."/>
            <person name="Stern D."/>
            <person name="Umen J."/>
            <person name="Willows R."/>
            <person name="Wilson N."/>
            <person name="Zimmer S.L."/>
            <person name="Allmer J."/>
            <person name="Balk J."/>
            <person name="Bisova K."/>
            <person name="Chen C.J."/>
            <person name="Elias M."/>
            <person name="Gendler K."/>
            <person name="Hauser C."/>
            <person name="Lamb M.R."/>
            <person name="Ledford H."/>
            <person name="Long J.C."/>
            <person name="Minagawa J."/>
            <person name="Page M.D."/>
            <person name="Pan J."/>
            <person name="Pootakham W."/>
            <person name="Roje S."/>
            <person name="Rose A."/>
            <person name="Stahlberg E."/>
            <person name="Terauchi A.M."/>
            <person name="Yang P."/>
            <person name="Ball S."/>
            <person name="Bowler C."/>
            <person name="Dieckmann C.L."/>
            <person name="Gladyshev V.N."/>
            <person name="Green P."/>
            <person name="Jorgensen R."/>
            <person name="Mayfield S."/>
            <person name="Mueller-Roeber B."/>
            <person name="Rajamani S."/>
            <person name="Sayre R.T."/>
            <person name="Brokstein P."/>
            <person name="Dubchak I."/>
            <person name="Goodstein D."/>
            <person name="Hornick L."/>
            <person name="Huang Y.W."/>
            <person name="Jhaveri J."/>
            <person name="Luo Y."/>
            <person name="Martinez D."/>
            <person name="Ngau W.C."/>
            <person name="Otillar B."/>
            <person name="Poliakov A."/>
            <person name="Porter A."/>
            <person name="Szajkowski L."/>
            <person name="Werner G."/>
            <person name="Zhou K."/>
            <person name="Grigoriev I.V."/>
            <person name="Rokhsar D.S."/>
            <person name="Grossman A.R."/>
        </authorList>
    </citation>
    <scope>NUCLEOTIDE SEQUENCE [LARGE SCALE GENOMIC DNA]</scope>
    <source>
        <strain evidence="3">CC-503</strain>
    </source>
</reference>
<feature type="region of interest" description="Disordered" evidence="1">
    <location>
        <begin position="443"/>
        <end position="520"/>
    </location>
</feature>
<feature type="region of interest" description="Disordered" evidence="1">
    <location>
        <begin position="935"/>
        <end position="958"/>
    </location>
</feature>
<gene>
    <name evidence="2" type="ORF">CHLRE_12g555378v5</name>
</gene>
<keyword evidence="3" id="KW-1185">Reference proteome</keyword>
<dbReference type="AlphaFoldDB" id="A0A2K3D742"/>
<feature type="region of interest" description="Disordered" evidence="1">
    <location>
        <begin position="537"/>
        <end position="625"/>
    </location>
</feature>
<feature type="compositionally biased region" description="Low complexity" evidence="1">
    <location>
        <begin position="305"/>
        <end position="359"/>
    </location>
</feature>
<dbReference type="Gramene" id="PNW76353">
    <property type="protein sequence ID" value="PNW76353"/>
    <property type="gene ID" value="CHLRE_12g555378v5"/>
</dbReference>
<feature type="compositionally biased region" description="Low complexity" evidence="1">
    <location>
        <begin position="141"/>
        <end position="151"/>
    </location>
</feature>
<feature type="compositionally biased region" description="Gly residues" evidence="1">
    <location>
        <begin position="295"/>
        <end position="304"/>
    </location>
</feature>
<dbReference type="EMBL" id="CM008973">
    <property type="protein sequence ID" value="PNW76353.1"/>
    <property type="molecule type" value="Genomic_DNA"/>
</dbReference>
<feature type="compositionally biased region" description="Low complexity" evidence="1">
    <location>
        <begin position="451"/>
        <end position="512"/>
    </location>
</feature>